<proteinExistence type="predicted"/>
<dbReference type="GO" id="GO:0032259">
    <property type="term" value="P:methylation"/>
    <property type="evidence" value="ECO:0007669"/>
    <property type="project" value="UniProtKB-KW"/>
</dbReference>
<keyword evidence="2" id="KW-1185">Reference proteome</keyword>
<organism evidence="1 2">
    <name type="scientific">Candidatus Afipia apatlaquensis</name>
    <dbReference type="NCBI Taxonomy" id="2712852"/>
    <lineage>
        <taxon>Bacteria</taxon>
        <taxon>Pseudomonadati</taxon>
        <taxon>Pseudomonadota</taxon>
        <taxon>Alphaproteobacteria</taxon>
        <taxon>Hyphomicrobiales</taxon>
        <taxon>Nitrobacteraceae</taxon>
        <taxon>Afipia</taxon>
    </lineage>
</organism>
<name>A0A7C9RCY0_9BRAD</name>
<dbReference type="Pfam" id="PF13489">
    <property type="entry name" value="Methyltransf_23"/>
    <property type="match status" value="1"/>
</dbReference>
<gene>
    <name evidence="1" type="ORF">G4V63_03840</name>
</gene>
<keyword evidence="1" id="KW-0489">Methyltransferase</keyword>
<protein>
    <submittedName>
        <fullName evidence="1">Class I SAM-dependent methyltransferase</fullName>
    </submittedName>
</protein>
<sequence length="242" mass="27280">MPFTPHEIEWTAEKSKRLWDYYGSNPKYAETFFGFMAGGLVAKRLFASISAPEDARLLDFSCGPGDVIAACLPLMRGNQEMYATDFSDTYVRRVADRFKSEARFKGSALTESLPTPYPNGFFDVIIATEVIEHLLDSELDGMLAECHRLLKPGGQVFFTTPNNEDYDASKILCPECGCTFHRWQHVRVWTAGTLAARVEQAGFVTRIVKPVAWQRWLGKLRSLAVNRQIVKGGLVYVGERVR</sequence>
<dbReference type="Gene3D" id="3.40.50.150">
    <property type="entry name" value="Vaccinia Virus protein VP39"/>
    <property type="match status" value="1"/>
</dbReference>
<comment type="caution">
    <text evidence="1">The sequence shown here is derived from an EMBL/GenBank/DDBJ whole genome shotgun (WGS) entry which is preliminary data.</text>
</comment>
<dbReference type="GO" id="GO:0008168">
    <property type="term" value="F:methyltransferase activity"/>
    <property type="evidence" value="ECO:0007669"/>
    <property type="project" value="UniProtKB-KW"/>
</dbReference>
<keyword evidence="1" id="KW-0808">Transferase</keyword>
<evidence type="ECO:0000313" key="1">
    <source>
        <dbReference type="EMBL" id="NGX94385.1"/>
    </source>
</evidence>
<accession>A0A7C9RCY0</accession>
<dbReference type="PANTHER" id="PTHR43861">
    <property type="entry name" value="TRANS-ACONITATE 2-METHYLTRANSFERASE-RELATED"/>
    <property type="match status" value="1"/>
</dbReference>
<dbReference type="EMBL" id="JAAMRR010000197">
    <property type="protein sequence ID" value="NGX94385.1"/>
    <property type="molecule type" value="Genomic_DNA"/>
</dbReference>
<dbReference type="Proteomes" id="UP000480266">
    <property type="component" value="Unassembled WGS sequence"/>
</dbReference>
<reference evidence="1" key="1">
    <citation type="submission" date="2020-02" db="EMBL/GenBank/DDBJ databases">
        <title>Draft genome sequence of Candidatus Afipia apatlaquensis IBT-C3, a potential strain for decolorization of textile dyes.</title>
        <authorList>
            <person name="Sanchez-Reyes A."/>
            <person name="Breton-Deval L."/>
            <person name="Mangelson H."/>
            <person name="Sanchez-Flores A."/>
        </authorList>
    </citation>
    <scope>NUCLEOTIDE SEQUENCE [LARGE SCALE GENOMIC DNA]</scope>
    <source>
        <strain evidence="1">IBT-C3</strain>
    </source>
</reference>
<dbReference type="CDD" id="cd02440">
    <property type="entry name" value="AdoMet_MTases"/>
    <property type="match status" value="1"/>
</dbReference>
<dbReference type="InterPro" id="IPR029063">
    <property type="entry name" value="SAM-dependent_MTases_sf"/>
</dbReference>
<dbReference type="SUPFAM" id="SSF53335">
    <property type="entry name" value="S-adenosyl-L-methionine-dependent methyltransferases"/>
    <property type="match status" value="1"/>
</dbReference>
<dbReference type="AlphaFoldDB" id="A0A7C9RCY0"/>
<evidence type="ECO:0000313" key="2">
    <source>
        <dbReference type="Proteomes" id="UP000480266"/>
    </source>
</evidence>